<dbReference type="PaxDb" id="6945-B7PK97"/>
<accession>B7PK97</accession>
<feature type="region of interest" description="Disordered" evidence="2">
    <location>
        <begin position="112"/>
        <end position="133"/>
    </location>
</feature>
<dbReference type="EMBL" id="DS731648">
    <property type="protein sequence ID" value="EEC07019.1"/>
    <property type="molecule type" value="Genomic_DNA"/>
</dbReference>
<proteinExistence type="predicted"/>
<reference evidence="5" key="2">
    <citation type="submission" date="2020-05" db="UniProtKB">
        <authorList>
            <consortium name="EnsemblMetazoa"/>
        </authorList>
    </citation>
    <scope>IDENTIFICATION</scope>
    <source>
        <strain evidence="5">wikel</strain>
    </source>
</reference>
<dbReference type="HOGENOM" id="CLU_837529_0_0_1"/>
<dbReference type="Gene3D" id="1.10.10.60">
    <property type="entry name" value="Homeodomain-like"/>
    <property type="match status" value="1"/>
</dbReference>
<dbReference type="EMBL" id="ABJB010991869">
    <property type="status" value="NOT_ANNOTATED_CDS"/>
    <property type="molecule type" value="Genomic_DNA"/>
</dbReference>
<evidence type="ECO:0000313" key="4">
    <source>
        <dbReference type="EMBL" id="EEC07019.1"/>
    </source>
</evidence>
<dbReference type="InParanoid" id="B7PK97"/>
<dbReference type="VEuPathDB" id="VectorBase:ISCI012209"/>
<dbReference type="VEuPathDB" id="VectorBase:ISCW017954"/>
<gene>
    <name evidence="4" type="ORF">IscW_ISCW017954</name>
</gene>
<evidence type="ECO:0000259" key="3">
    <source>
        <dbReference type="PROSITE" id="PS51253"/>
    </source>
</evidence>
<keyword evidence="6" id="KW-1185">Reference proteome</keyword>
<dbReference type="EMBL" id="ABJB010460423">
    <property type="status" value="NOT_ANNOTATED_CDS"/>
    <property type="molecule type" value="Genomic_DNA"/>
</dbReference>
<protein>
    <submittedName>
        <fullName evidence="4 5">POGO family transposase</fullName>
    </submittedName>
</protein>
<dbReference type="Proteomes" id="UP000001555">
    <property type="component" value="Unassembled WGS sequence"/>
</dbReference>
<evidence type="ECO:0000313" key="5">
    <source>
        <dbReference type="EnsemblMetazoa" id="ISCW017954-PA"/>
    </source>
</evidence>
<feature type="domain" description="HTH CENPB-type" evidence="3">
    <location>
        <begin position="1"/>
        <end position="38"/>
    </location>
</feature>
<sequence length="332" mass="36492">MIQEKAQQFAAILDVTDFEAPCGWFHCFRQRNAITWHTVSGEEKAADEAAAAMWREETFREMAEEGDPGELWSEVTELLAVDSVSFDDYVLCDKATMTSAELTTEDIVQSIRDDEGSDNGMNDGVANNEGGTAAPELCDETVMTADMMDIVQIFRIFLDLYLAKLEAQGMPRTYAKEARCQVTKRINEKIGDLRKLEDRSFYDIVKTGTTTVAAAILAVVKIKSEESAADTICPNAQQNIMVVSTPNEDNAARGIPIDTSVDELDRNIVNERNPLAGGAKRIGSTTTVIVVFKGPKAASCAKVKNPIGDPCAKIQRQQLLQEKPQQDKVTIT</sequence>
<dbReference type="AlphaFoldDB" id="B7PK97"/>
<dbReference type="GO" id="GO:0003677">
    <property type="term" value="F:DNA binding"/>
    <property type="evidence" value="ECO:0007669"/>
    <property type="project" value="UniProtKB-KW"/>
</dbReference>
<dbReference type="InterPro" id="IPR006600">
    <property type="entry name" value="HTH_CenpB_DNA-bd_dom"/>
</dbReference>
<evidence type="ECO:0000313" key="6">
    <source>
        <dbReference type="Proteomes" id="UP000001555"/>
    </source>
</evidence>
<name>B7PK97_IXOSC</name>
<evidence type="ECO:0000256" key="1">
    <source>
        <dbReference type="ARBA" id="ARBA00023125"/>
    </source>
</evidence>
<keyword evidence="1" id="KW-0238">DNA-binding</keyword>
<reference evidence="4 6" key="1">
    <citation type="submission" date="2008-03" db="EMBL/GenBank/DDBJ databases">
        <title>Annotation of Ixodes scapularis.</title>
        <authorList>
            <consortium name="Ixodes scapularis Genome Project Consortium"/>
            <person name="Caler E."/>
            <person name="Hannick L.I."/>
            <person name="Bidwell S."/>
            <person name="Joardar V."/>
            <person name="Thiagarajan M."/>
            <person name="Amedeo P."/>
            <person name="Galinsky K.J."/>
            <person name="Schobel S."/>
            <person name="Inman J."/>
            <person name="Hostetler J."/>
            <person name="Miller J."/>
            <person name="Hammond M."/>
            <person name="Megy K."/>
            <person name="Lawson D."/>
            <person name="Kodira C."/>
            <person name="Sutton G."/>
            <person name="Meyer J."/>
            <person name="Hill C.A."/>
            <person name="Birren B."/>
            <person name="Nene V."/>
            <person name="Collins F."/>
            <person name="Alarcon-Chaidez F."/>
            <person name="Wikel S."/>
            <person name="Strausberg R."/>
        </authorList>
    </citation>
    <scope>NUCLEOTIDE SEQUENCE [LARGE SCALE GENOMIC DNA]</scope>
    <source>
        <strain evidence="6">Wikel</strain>
        <strain evidence="4">Wikel colony</strain>
    </source>
</reference>
<dbReference type="EnsemblMetazoa" id="ISCW017954-RA">
    <property type="protein sequence ID" value="ISCW017954-PA"/>
    <property type="gene ID" value="ISCW017954"/>
</dbReference>
<organism>
    <name type="scientific">Ixodes scapularis</name>
    <name type="common">Black-legged tick</name>
    <name type="synonym">Deer tick</name>
    <dbReference type="NCBI Taxonomy" id="6945"/>
    <lineage>
        <taxon>Eukaryota</taxon>
        <taxon>Metazoa</taxon>
        <taxon>Ecdysozoa</taxon>
        <taxon>Arthropoda</taxon>
        <taxon>Chelicerata</taxon>
        <taxon>Arachnida</taxon>
        <taxon>Acari</taxon>
        <taxon>Parasitiformes</taxon>
        <taxon>Ixodida</taxon>
        <taxon>Ixodoidea</taxon>
        <taxon>Ixodidae</taxon>
        <taxon>Ixodinae</taxon>
        <taxon>Ixodes</taxon>
    </lineage>
</organism>
<dbReference type="PROSITE" id="PS51253">
    <property type="entry name" value="HTH_CENPB"/>
    <property type="match status" value="1"/>
</dbReference>
<evidence type="ECO:0000256" key="2">
    <source>
        <dbReference type="SAM" id="MobiDB-lite"/>
    </source>
</evidence>